<accession>A0A6A6QCI6</accession>
<reference evidence="2" key="1">
    <citation type="journal article" date="2020" name="Stud. Mycol.">
        <title>101 Dothideomycetes genomes: a test case for predicting lifestyles and emergence of pathogens.</title>
        <authorList>
            <person name="Haridas S."/>
            <person name="Albert R."/>
            <person name="Binder M."/>
            <person name="Bloem J."/>
            <person name="Labutti K."/>
            <person name="Salamov A."/>
            <person name="Andreopoulos B."/>
            <person name="Baker S."/>
            <person name="Barry K."/>
            <person name="Bills G."/>
            <person name="Bluhm B."/>
            <person name="Cannon C."/>
            <person name="Castanera R."/>
            <person name="Culley D."/>
            <person name="Daum C."/>
            <person name="Ezra D."/>
            <person name="Gonzalez J."/>
            <person name="Henrissat B."/>
            <person name="Kuo A."/>
            <person name="Liang C."/>
            <person name="Lipzen A."/>
            <person name="Lutzoni F."/>
            <person name="Magnuson J."/>
            <person name="Mondo S."/>
            <person name="Nolan M."/>
            <person name="Ohm R."/>
            <person name="Pangilinan J."/>
            <person name="Park H.-J."/>
            <person name="Ramirez L."/>
            <person name="Alfaro M."/>
            <person name="Sun H."/>
            <person name="Tritt A."/>
            <person name="Yoshinaga Y."/>
            <person name="Zwiers L.-H."/>
            <person name="Turgeon B."/>
            <person name="Goodwin S."/>
            <person name="Spatafora J."/>
            <person name="Crous P."/>
            <person name="Grigoriev I."/>
        </authorList>
    </citation>
    <scope>NUCLEOTIDE SEQUENCE</scope>
    <source>
        <strain evidence="2">CBS 269.34</strain>
    </source>
</reference>
<name>A0A6A6QCI6_9PEZI</name>
<organism evidence="2 3">
    <name type="scientific">Lophium mytilinum</name>
    <dbReference type="NCBI Taxonomy" id="390894"/>
    <lineage>
        <taxon>Eukaryota</taxon>
        <taxon>Fungi</taxon>
        <taxon>Dikarya</taxon>
        <taxon>Ascomycota</taxon>
        <taxon>Pezizomycotina</taxon>
        <taxon>Dothideomycetes</taxon>
        <taxon>Pleosporomycetidae</taxon>
        <taxon>Mytilinidiales</taxon>
        <taxon>Mytilinidiaceae</taxon>
        <taxon>Lophium</taxon>
    </lineage>
</organism>
<dbReference type="EMBL" id="MU004198">
    <property type="protein sequence ID" value="KAF2490105.1"/>
    <property type="molecule type" value="Genomic_DNA"/>
</dbReference>
<evidence type="ECO:0000256" key="1">
    <source>
        <dbReference type="SAM" id="MobiDB-lite"/>
    </source>
</evidence>
<dbReference type="AlphaFoldDB" id="A0A6A6QCI6"/>
<evidence type="ECO:0000313" key="3">
    <source>
        <dbReference type="Proteomes" id="UP000799750"/>
    </source>
</evidence>
<feature type="compositionally biased region" description="Basic and acidic residues" evidence="1">
    <location>
        <begin position="99"/>
        <end position="150"/>
    </location>
</feature>
<keyword evidence="3" id="KW-1185">Reference proteome</keyword>
<sequence>MFIRKPIFSYKEESYSKVVIESDKVTDRIEYSDQVKHQNRDGYQCGDKHRSRLKLPDYNEYLNDDVSLHRDKRSGCKKPANRDNRKHPYNDDYLYPNKYTDRDKSRNHVKLSDHDKYPDLDKHPNRIKHREPPPKFVRDSYHSFEPSERQ</sequence>
<evidence type="ECO:0000313" key="2">
    <source>
        <dbReference type="EMBL" id="KAF2490105.1"/>
    </source>
</evidence>
<feature type="region of interest" description="Disordered" evidence="1">
    <location>
        <begin position="69"/>
        <end position="150"/>
    </location>
</feature>
<feature type="compositionally biased region" description="Basic and acidic residues" evidence="1">
    <location>
        <begin position="80"/>
        <end position="90"/>
    </location>
</feature>
<dbReference type="Proteomes" id="UP000799750">
    <property type="component" value="Unassembled WGS sequence"/>
</dbReference>
<gene>
    <name evidence="2" type="ORF">BU16DRAFT_170527</name>
</gene>
<proteinExistence type="predicted"/>
<protein>
    <submittedName>
        <fullName evidence="2">Uncharacterized protein</fullName>
    </submittedName>
</protein>